<sequence>MSTPTTATATLPPHSHYHHPHYPYSHQSYQASTATGSSYRQPANPILPTSSSTATTRLPPAYSNHSSVPYATSSSASHAGSNGLGLSASSATSRIIHDASSPDANYSVTAMPASHAQSSQSSSGRKRRRSKGPDWNKFYENGLPREVIVIDDTPEPEQGKATGNGVRVVSNGTANGITTNGASSTRPVPKKRKRDDEPPYDPVYHNKYAGSHTSTPRQNGTPNGSTISSDRTTSSGVHTTAPTSLSANGQDYYDAQPGQKRKRTRQQIAQEAKKREVELADPFPTYKPPPFPPKKAPEVNVKVVHDHVYNKNAKVDDDDGHYIVVPDADLTDRYQMVKLLGQGTFGKVVQARDRRRNKAVAIKIIRSVQKYRDASRIELKVLETLRQNDSENRNRCIHLKDCFDYRGHICIVMDLLGQSVFDFLKSNQFVPFPNSQIQSFARQLFTSVAFLHDLNLIHTDLKPENILLCDSAYQTFTYNRKIPSSSQTVNRNATQRRVLLDTEIRLIDFGSATFQDEYHSSVVSTRHYRAPEIILGLGWSFPCDIWSIGCILVEFFTGDALFQTHDNLEHLAMMEMVVGHRIDSTLVQAVNKMATRSGGNPASKYFKRLKLDYPTAETTRASKRFVKAMKRLEDIIPSNTTYFKNFLDLLRKIFVYDPSQRITAKQALQHPWFKEPATPDDGTEAAKIRLERMRSEESHRTHT</sequence>
<dbReference type="EMBL" id="JAATWM020000036">
    <property type="protein sequence ID" value="KAF9872679.1"/>
    <property type="molecule type" value="Genomic_DNA"/>
</dbReference>
<evidence type="ECO:0000256" key="7">
    <source>
        <dbReference type="ARBA" id="ARBA00037966"/>
    </source>
</evidence>
<evidence type="ECO:0000256" key="10">
    <source>
        <dbReference type="ARBA" id="ARBA00051680"/>
    </source>
</evidence>
<evidence type="ECO:0000313" key="14">
    <source>
        <dbReference type="EMBL" id="KAF9872679.1"/>
    </source>
</evidence>
<comment type="catalytic activity">
    <reaction evidence="9">
        <text>L-threonyl-[protein] + ATP = O-phospho-L-threonyl-[protein] + ADP + H(+)</text>
        <dbReference type="Rhea" id="RHEA:46608"/>
        <dbReference type="Rhea" id="RHEA-COMP:11060"/>
        <dbReference type="Rhea" id="RHEA-COMP:11605"/>
        <dbReference type="ChEBI" id="CHEBI:15378"/>
        <dbReference type="ChEBI" id="CHEBI:30013"/>
        <dbReference type="ChEBI" id="CHEBI:30616"/>
        <dbReference type="ChEBI" id="CHEBI:61977"/>
        <dbReference type="ChEBI" id="CHEBI:456216"/>
        <dbReference type="EC" id="2.7.12.1"/>
    </reaction>
</comment>
<comment type="catalytic activity">
    <reaction evidence="10">
        <text>L-tyrosyl-[protein] + ATP = O-phospho-L-tyrosyl-[protein] + ADP + H(+)</text>
        <dbReference type="Rhea" id="RHEA:10596"/>
        <dbReference type="Rhea" id="RHEA-COMP:10136"/>
        <dbReference type="Rhea" id="RHEA-COMP:20101"/>
        <dbReference type="ChEBI" id="CHEBI:15378"/>
        <dbReference type="ChEBI" id="CHEBI:30616"/>
        <dbReference type="ChEBI" id="CHEBI:46858"/>
        <dbReference type="ChEBI" id="CHEBI:61978"/>
        <dbReference type="ChEBI" id="CHEBI:456216"/>
        <dbReference type="EC" id="2.7.12.1"/>
    </reaction>
</comment>
<feature type="binding site" evidence="11">
    <location>
        <position position="363"/>
    </location>
    <ligand>
        <name>ATP</name>
        <dbReference type="ChEBI" id="CHEBI:30616"/>
    </ligand>
</feature>
<dbReference type="OrthoDB" id="283111at2759"/>
<feature type="compositionally biased region" description="Pro residues" evidence="12">
    <location>
        <begin position="285"/>
        <end position="294"/>
    </location>
</feature>
<dbReference type="RefSeq" id="XP_038742140.1">
    <property type="nucleotide sequence ID" value="XM_038892573.1"/>
</dbReference>
<reference evidence="14" key="1">
    <citation type="submission" date="2020-03" db="EMBL/GenBank/DDBJ databases">
        <authorList>
            <person name="He L."/>
        </authorList>
    </citation>
    <scope>NUCLEOTIDE SEQUENCE</scope>
    <source>
        <strain evidence="14">CkLH20</strain>
    </source>
</reference>
<dbReference type="GO" id="GO:0004712">
    <property type="term" value="F:protein serine/threonine/tyrosine kinase activity"/>
    <property type="evidence" value="ECO:0007669"/>
    <property type="project" value="UniProtKB-EC"/>
</dbReference>
<dbReference type="EC" id="2.7.12.1" evidence="1"/>
<keyword evidence="3" id="KW-0808">Transferase</keyword>
<evidence type="ECO:0000256" key="3">
    <source>
        <dbReference type="ARBA" id="ARBA00022679"/>
    </source>
</evidence>
<dbReference type="GO" id="GO:0004674">
    <property type="term" value="F:protein serine/threonine kinase activity"/>
    <property type="evidence" value="ECO:0007669"/>
    <property type="project" value="UniProtKB-KW"/>
</dbReference>
<dbReference type="SUPFAM" id="SSF56112">
    <property type="entry name" value="Protein kinase-like (PK-like)"/>
    <property type="match status" value="1"/>
</dbReference>
<dbReference type="AlphaFoldDB" id="A0A9P6HYC3"/>
<evidence type="ECO:0000256" key="9">
    <source>
        <dbReference type="ARBA" id="ARBA00049308"/>
    </source>
</evidence>
<dbReference type="GO" id="GO:0005524">
    <property type="term" value="F:ATP binding"/>
    <property type="evidence" value="ECO:0007669"/>
    <property type="project" value="UniProtKB-UniRule"/>
</dbReference>
<feature type="compositionally biased region" description="Polar residues" evidence="12">
    <location>
        <begin position="31"/>
        <end position="56"/>
    </location>
</feature>
<reference evidence="14" key="2">
    <citation type="submission" date="2020-11" db="EMBL/GenBank/DDBJ databases">
        <title>Whole genome sequencing of Colletotrichum sp.</title>
        <authorList>
            <person name="Li H."/>
        </authorList>
    </citation>
    <scope>NUCLEOTIDE SEQUENCE</scope>
    <source>
        <strain evidence="14">CkLH20</strain>
    </source>
</reference>
<keyword evidence="2" id="KW-0723">Serine/threonine-protein kinase</keyword>
<organism evidence="14 15">
    <name type="scientific">Colletotrichum karsti</name>
    <dbReference type="NCBI Taxonomy" id="1095194"/>
    <lineage>
        <taxon>Eukaryota</taxon>
        <taxon>Fungi</taxon>
        <taxon>Dikarya</taxon>
        <taxon>Ascomycota</taxon>
        <taxon>Pezizomycotina</taxon>
        <taxon>Sordariomycetes</taxon>
        <taxon>Hypocreomycetidae</taxon>
        <taxon>Glomerellales</taxon>
        <taxon>Glomerellaceae</taxon>
        <taxon>Colletotrichum</taxon>
        <taxon>Colletotrichum boninense species complex</taxon>
    </lineage>
</organism>
<dbReference type="InterPro" id="IPR051175">
    <property type="entry name" value="CLK_kinases"/>
</dbReference>
<dbReference type="GO" id="GO:0005634">
    <property type="term" value="C:nucleus"/>
    <property type="evidence" value="ECO:0007669"/>
    <property type="project" value="TreeGrafter"/>
</dbReference>
<evidence type="ECO:0000256" key="1">
    <source>
        <dbReference type="ARBA" id="ARBA00013203"/>
    </source>
</evidence>
<evidence type="ECO:0000259" key="13">
    <source>
        <dbReference type="PROSITE" id="PS50011"/>
    </source>
</evidence>
<gene>
    <name evidence="14" type="ORF">CkaCkLH20_09858</name>
</gene>
<evidence type="ECO:0000256" key="4">
    <source>
        <dbReference type="ARBA" id="ARBA00022741"/>
    </source>
</evidence>
<dbReference type="GeneID" id="62165647"/>
<dbReference type="Proteomes" id="UP000781932">
    <property type="component" value="Unassembled WGS sequence"/>
</dbReference>
<dbReference type="PANTHER" id="PTHR45646:SF11">
    <property type="entry name" value="SERINE_THREONINE-PROTEIN KINASE DOA"/>
    <property type="match status" value="1"/>
</dbReference>
<feature type="compositionally biased region" description="Low complexity" evidence="12">
    <location>
        <begin position="66"/>
        <end position="87"/>
    </location>
</feature>
<evidence type="ECO:0000256" key="11">
    <source>
        <dbReference type="PROSITE-ProRule" id="PRU10141"/>
    </source>
</evidence>
<evidence type="ECO:0000256" key="6">
    <source>
        <dbReference type="ARBA" id="ARBA00022840"/>
    </source>
</evidence>
<evidence type="ECO:0000256" key="5">
    <source>
        <dbReference type="ARBA" id="ARBA00022777"/>
    </source>
</evidence>
<comment type="caution">
    <text evidence="14">The sequence shown here is derived from an EMBL/GenBank/DDBJ whole genome shotgun (WGS) entry which is preliminary data.</text>
</comment>
<dbReference type="GO" id="GO:0043484">
    <property type="term" value="P:regulation of RNA splicing"/>
    <property type="evidence" value="ECO:0007669"/>
    <property type="project" value="TreeGrafter"/>
</dbReference>
<evidence type="ECO:0000256" key="8">
    <source>
        <dbReference type="ARBA" id="ARBA00049003"/>
    </source>
</evidence>
<comment type="catalytic activity">
    <reaction evidence="8">
        <text>L-seryl-[protein] + ATP = O-phospho-L-seryl-[protein] + ADP + H(+)</text>
        <dbReference type="Rhea" id="RHEA:17989"/>
        <dbReference type="Rhea" id="RHEA-COMP:9863"/>
        <dbReference type="Rhea" id="RHEA-COMP:11604"/>
        <dbReference type="ChEBI" id="CHEBI:15378"/>
        <dbReference type="ChEBI" id="CHEBI:29999"/>
        <dbReference type="ChEBI" id="CHEBI:30616"/>
        <dbReference type="ChEBI" id="CHEBI:83421"/>
        <dbReference type="ChEBI" id="CHEBI:456216"/>
        <dbReference type="EC" id="2.7.12.1"/>
    </reaction>
</comment>
<dbReference type="PANTHER" id="PTHR45646">
    <property type="entry name" value="SERINE/THREONINE-PROTEIN KINASE DOA-RELATED"/>
    <property type="match status" value="1"/>
</dbReference>
<keyword evidence="6 11" id="KW-0067">ATP-binding</keyword>
<evidence type="ECO:0000256" key="2">
    <source>
        <dbReference type="ARBA" id="ARBA00022527"/>
    </source>
</evidence>
<dbReference type="InterPro" id="IPR011009">
    <property type="entry name" value="Kinase-like_dom_sf"/>
</dbReference>
<keyword evidence="5" id="KW-0418">Kinase</keyword>
<dbReference type="CDD" id="cd14134">
    <property type="entry name" value="PKc_CLK"/>
    <property type="match status" value="1"/>
</dbReference>
<dbReference type="PROSITE" id="PS00107">
    <property type="entry name" value="PROTEIN_KINASE_ATP"/>
    <property type="match status" value="1"/>
</dbReference>
<feature type="region of interest" description="Disordered" evidence="12">
    <location>
        <begin position="153"/>
        <end position="294"/>
    </location>
</feature>
<feature type="region of interest" description="Disordered" evidence="12">
    <location>
        <begin position="102"/>
        <end position="139"/>
    </location>
</feature>
<feature type="domain" description="Protein kinase" evidence="13">
    <location>
        <begin position="334"/>
        <end position="673"/>
    </location>
</feature>
<dbReference type="InterPro" id="IPR000719">
    <property type="entry name" value="Prot_kinase_dom"/>
</dbReference>
<dbReference type="Gene3D" id="3.30.200.20">
    <property type="entry name" value="Phosphorylase Kinase, domain 1"/>
    <property type="match status" value="1"/>
</dbReference>
<dbReference type="PROSITE" id="PS50011">
    <property type="entry name" value="PROTEIN_KINASE_DOM"/>
    <property type="match status" value="1"/>
</dbReference>
<accession>A0A9P6HYC3</accession>
<proteinExistence type="inferred from homology"/>
<name>A0A9P6HYC3_9PEZI</name>
<feature type="compositionally biased region" description="Polar residues" evidence="12">
    <location>
        <begin position="170"/>
        <end position="186"/>
    </location>
</feature>
<dbReference type="InterPro" id="IPR017441">
    <property type="entry name" value="Protein_kinase_ATP_BS"/>
</dbReference>
<evidence type="ECO:0000313" key="15">
    <source>
        <dbReference type="Proteomes" id="UP000781932"/>
    </source>
</evidence>
<protein>
    <recommendedName>
        <fullName evidence="1">dual-specificity kinase</fullName>
        <ecNumber evidence="1">2.7.12.1</ecNumber>
    </recommendedName>
</protein>
<dbReference type="Gene3D" id="1.10.510.10">
    <property type="entry name" value="Transferase(Phosphotransferase) domain 1"/>
    <property type="match status" value="1"/>
</dbReference>
<comment type="similarity">
    <text evidence="7">Belongs to the protein kinase superfamily. CMGC Ser/Thr protein kinase family. Lammer subfamily.</text>
</comment>
<feature type="compositionally biased region" description="Polar residues" evidence="12">
    <location>
        <begin position="211"/>
        <end position="249"/>
    </location>
</feature>
<feature type="region of interest" description="Disordered" evidence="12">
    <location>
        <begin position="1"/>
        <end position="87"/>
    </location>
</feature>
<dbReference type="InterPro" id="IPR008271">
    <property type="entry name" value="Ser/Thr_kinase_AS"/>
</dbReference>
<keyword evidence="4 11" id="KW-0547">Nucleotide-binding</keyword>
<dbReference type="PROSITE" id="PS00108">
    <property type="entry name" value="PROTEIN_KINASE_ST"/>
    <property type="match status" value="1"/>
</dbReference>
<dbReference type="SMART" id="SM00220">
    <property type="entry name" value="S_TKc"/>
    <property type="match status" value="1"/>
</dbReference>
<dbReference type="Pfam" id="PF00069">
    <property type="entry name" value="Pkinase"/>
    <property type="match status" value="1"/>
</dbReference>
<dbReference type="FunFam" id="1.10.510.10:FF:000612">
    <property type="entry name" value="Serine/threonine-protein kinase AFC2"/>
    <property type="match status" value="1"/>
</dbReference>
<keyword evidence="15" id="KW-1185">Reference proteome</keyword>
<evidence type="ECO:0000256" key="12">
    <source>
        <dbReference type="SAM" id="MobiDB-lite"/>
    </source>
</evidence>
<feature type="compositionally biased region" description="Low complexity" evidence="12">
    <location>
        <begin position="1"/>
        <end position="14"/>
    </location>
</feature>